<accession>A0AC34FN79</accession>
<protein>
    <submittedName>
        <fullName evidence="2">Uncharacterized protein</fullName>
    </submittedName>
</protein>
<proteinExistence type="predicted"/>
<organism evidence="1 2">
    <name type="scientific">Panagrolaimus sp. ES5</name>
    <dbReference type="NCBI Taxonomy" id="591445"/>
    <lineage>
        <taxon>Eukaryota</taxon>
        <taxon>Metazoa</taxon>
        <taxon>Ecdysozoa</taxon>
        <taxon>Nematoda</taxon>
        <taxon>Chromadorea</taxon>
        <taxon>Rhabditida</taxon>
        <taxon>Tylenchina</taxon>
        <taxon>Panagrolaimomorpha</taxon>
        <taxon>Panagrolaimoidea</taxon>
        <taxon>Panagrolaimidae</taxon>
        <taxon>Panagrolaimus</taxon>
    </lineage>
</organism>
<dbReference type="Proteomes" id="UP000887579">
    <property type="component" value="Unplaced"/>
</dbReference>
<evidence type="ECO:0000313" key="2">
    <source>
        <dbReference type="WBParaSite" id="ES5_v2.g18055.t1"/>
    </source>
</evidence>
<reference evidence="2" key="1">
    <citation type="submission" date="2022-11" db="UniProtKB">
        <authorList>
            <consortium name="WormBaseParasite"/>
        </authorList>
    </citation>
    <scope>IDENTIFICATION</scope>
</reference>
<evidence type="ECO:0000313" key="1">
    <source>
        <dbReference type="Proteomes" id="UP000887579"/>
    </source>
</evidence>
<dbReference type="WBParaSite" id="ES5_v2.g18055.t1">
    <property type="protein sequence ID" value="ES5_v2.g18055.t1"/>
    <property type="gene ID" value="ES5_v2.g18055"/>
</dbReference>
<name>A0AC34FN79_9BILA</name>
<sequence length="226" mass="26723">MLEEYQTAVQTYAGGTVTVPWTNIYAFETYDKYSVVDQVRSRNFIYHQPHVDPLTCYFSPENMAIQTFPFKGPLMYYIQQNADANVISKLKKSCKYFHKRNPIWICYKLRYISHAANEMNRVKYHRQSIEVRSTALFYPDEDLYITTAIEFSADNIDDLSTFIPRLFKCEAKFVSIFYQDLTVEEFKFLTMNVIDLSLHNVRIFCNSTVLYLEEMLESVPNVQYLE</sequence>